<dbReference type="Gene3D" id="3.30.559.30">
    <property type="entry name" value="Nonribosomal peptide synthetase, condensation domain"/>
    <property type="match status" value="2"/>
</dbReference>
<dbReference type="Gene3D" id="2.30.38.10">
    <property type="entry name" value="Luciferase, Domain 3"/>
    <property type="match status" value="1"/>
</dbReference>
<dbReference type="Gene3D" id="3.30.300.30">
    <property type="match status" value="1"/>
</dbReference>
<dbReference type="PANTHER" id="PTHR45527:SF1">
    <property type="entry name" value="FATTY ACID SYNTHASE"/>
    <property type="match status" value="1"/>
</dbReference>
<dbReference type="InterPro" id="IPR009081">
    <property type="entry name" value="PP-bd_ACP"/>
</dbReference>
<evidence type="ECO:0000256" key="4">
    <source>
        <dbReference type="SAM" id="MobiDB-lite"/>
    </source>
</evidence>
<dbReference type="PROSITE" id="PS00455">
    <property type="entry name" value="AMP_BINDING"/>
    <property type="match status" value="1"/>
</dbReference>
<dbReference type="OrthoDB" id="408177at2759"/>
<dbReference type="SUPFAM" id="SSF56801">
    <property type="entry name" value="Acetyl-CoA synthetase-like"/>
    <property type="match status" value="1"/>
</dbReference>
<dbReference type="CDD" id="cd05930">
    <property type="entry name" value="A_NRPS"/>
    <property type="match status" value="1"/>
</dbReference>
<feature type="region of interest" description="Disordered" evidence="4">
    <location>
        <begin position="1359"/>
        <end position="1379"/>
    </location>
</feature>
<dbReference type="GO" id="GO:0043041">
    <property type="term" value="P:amino acid activation for nonribosomal peptide biosynthetic process"/>
    <property type="evidence" value="ECO:0007669"/>
    <property type="project" value="TreeGrafter"/>
</dbReference>
<dbReference type="PROSITE" id="PS00012">
    <property type="entry name" value="PHOSPHOPANTETHEINE"/>
    <property type="match status" value="1"/>
</dbReference>
<dbReference type="SUPFAM" id="SSF47336">
    <property type="entry name" value="ACP-like"/>
    <property type="match status" value="1"/>
</dbReference>
<dbReference type="InterPro" id="IPR000873">
    <property type="entry name" value="AMP-dep_synth/lig_dom"/>
</dbReference>
<dbReference type="Pfam" id="PF13193">
    <property type="entry name" value="AMP-binding_C"/>
    <property type="match status" value="1"/>
</dbReference>
<dbReference type="PROSITE" id="PS50075">
    <property type="entry name" value="CARRIER"/>
    <property type="match status" value="1"/>
</dbReference>
<accession>A0A1Y1WTA4</accession>
<dbReference type="NCBIfam" id="TIGR01733">
    <property type="entry name" value="AA-adenyl-dom"/>
    <property type="match status" value="1"/>
</dbReference>
<dbReference type="GO" id="GO:0044550">
    <property type="term" value="P:secondary metabolite biosynthetic process"/>
    <property type="evidence" value="ECO:0007669"/>
    <property type="project" value="TreeGrafter"/>
</dbReference>
<evidence type="ECO:0000256" key="2">
    <source>
        <dbReference type="ARBA" id="ARBA00022553"/>
    </source>
</evidence>
<dbReference type="InterPro" id="IPR045851">
    <property type="entry name" value="AMP-bd_C_sf"/>
</dbReference>
<evidence type="ECO:0000256" key="1">
    <source>
        <dbReference type="ARBA" id="ARBA00022450"/>
    </source>
</evidence>
<dbReference type="Pfam" id="PF00550">
    <property type="entry name" value="PP-binding"/>
    <property type="match status" value="1"/>
</dbReference>
<keyword evidence="3" id="KW-0436">Ligase</keyword>
<keyword evidence="2" id="KW-0597">Phosphoprotein</keyword>
<dbReference type="GO" id="GO:0005737">
    <property type="term" value="C:cytoplasm"/>
    <property type="evidence" value="ECO:0007669"/>
    <property type="project" value="TreeGrafter"/>
</dbReference>
<dbReference type="Gene3D" id="3.40.50.980">
    <property type="match status" value="2"/>
</dbReference>
<dbReference type="Gene3D" id="1.10.1200.10">
    <property type="entry name" value="ACP-like"/>
    <property type="match status" value="1"/>
</dbReference>
<dbReference type="GO" id="GO:0031177">
    <property type="term" value="F:phosphopantetheine binding"/>
    <property type="evidence" value="ECO:0007669"/>
    <property type="project" value="TreeGrafter"/>
</dbReference>
<keyword evidence="1" id="KW-0596">Phosphopantetheine</keyword>
<dbReference type="EMBL" id="MCFG01000279">
    <property type="protein sequence ID" value="ORX76771.1"/>
    <property type="molecule type" value="Genomic_DNA"/>
</dbReference>
<name>A0A1Y1WTA4_9FUNG</name>
<feature type="domain" description="Carrier" evidence="5">
    <location>
        <begin position="797"/>
        <end position="876"/>
    </location>
</feature>
<reference evidence="6 7" key="1">
    <citation type="submission" date="2016-08" db="EMBL/GenBank/DDBJ databases">
        <title>A Parts List for Fungal Cellulosomes Revealed by Comparative Genomics.</title>
        <authorList>
            <consortium name="DOE Joint Genome Institute"/>
            <person name="Haitjema C.H."/>
            <person name="Gilmore S.P."/>
            <person name="Henske J.K."/>
            <person name="Solomon K.V."/>
            <person name="De Groot R."/>
            <person name="Kuo A."/>
            <person name="Mondo S.J."/>
            <person name="Salamov A.A."/>
            <person name="Labutti K."/>
            <person name="Zhao Z."/>
            <person name="Chiniquy J."/>
            <person name="Barry K."/>
            <person name="Brewer H.M."/>
            <person name="Purvine S.O."/>
            <person name="Wright A.T."/>
            <person name="Boxma B."/>
            <person name="Van Alen T."/>
            <person name="Hackstein J.H."/>
            <person name="Baker S.E."/>
            <person name="Grigoriev I.V."/>
            <person name="O'Malley M.A."/>
        </authorList>
    </citation>
    <scope>NUCLEOTIDE SEQUENCE [LARGE SCALE GENOMIC DNA]</scope>
    <source>
        <strain evidence="6 7">S4</strain>
    </source>
</reference>
<evidence type="ECO:0000256" key="3">
    <source>
        <dbReference type="ARBA" id="ARBA00022598"/>
    </source>
</evidence>
<proteinExistence type="predicted"/>
<evidence type="ECO:0000313" key="7">
    <source>
        <dbReference type="Proteomes" id="UP000193944"/>
    </source>
</evidence>
<dbReference type="Pfam" id="PF00501">
    <property type="entry name" value="AMP-binding"/>
    <property type="match status" value="1"/>
</dbReference>
<evidence type="ECO:0000313" key="6">
    <source>
        <dbReference type="EMBL" id="ORX76771.1"/>
    </source>
</evidence>
<dbReference type="PANTHER" id="PTHR45527">
    <property type="entry name" value="NONRIBOSOMAL PEPTIDE SYNTHETASE"/>
    <property type="match status" value="1"/>
</dbReference>
<dbReference type="GO" id="GO:0016874">
    <property type="term" value="F:ligase activity"/>
    <property type="evidence" value="ECO:0007669"/>
    <property type="project" value="UniProtKB-KW"/>
</dbReference>
<dbReference type="Gene3D" id="3.30.559.10">
    <property type="entry name" value="Chloramphenicol acetyltransferase-like domain"/>
    <property type="match status" value="1"/>
</dbReference>
<dbReference type="InterPro" id="IPR010071">
    <property type="entry name" value="AA_adenyl_dom"/>
</dbReference>
<dbReference type="InterPro" id="IPR025110">
    <property type="entry name" value="AMP-bd_C"/>
</dbReference>
<dbReference type="InterPro" id="IPR023213">
    <property type="entry name" value="CAT-like_dom_sf"/>
</dbReference>
<protein>
    <submittedName>
        <fullName evidence="6">Acetyl-CoA synthetase-like protein</fullName>
    </submittedName>
</protein>
<dbReference type="InterPro" id="IPR020845">
    <property type="entry name" value="AMP-binding_CS"/>
</dbReference>
<feature type="compositionally biased region" description="Polar residues" evidence="4">
    <location>
        <begin position="1359"/>
        <end position="1373"/>
    </location>
</feature>
<keyword evidence="7" id="KW-1185">Reference proteome</keyword>
<dbReference type="Pfam" id="PF00668">
    <property type="entry name" value="Condensation"/>
    <property type="match status" value="1"/>
</dbReference>
<comment type="caution">
    <text evidence="6">The sequence shown here is derived from an EMBL/GenBank/DDBJ whole genome shotgun (WGS) entry which is preliminary data.</text>
</comment>
<dbReference type="SUPFAM" id="SSF52777">
    <property type="entry name" value="CoA-dependent acyltransferases"/>
    <property type="match status" value="2"/>
</dbReference>
<gene>
    <name evidence="6" type="ORF">BCR32DRAFT_296037</name>
</gene>
<reference evidence="6 7" key="2">
    <citation type="submission" date="2016-08" db="EMBL/GenBank/DDBJ databases">
        <title>Pervasive Adenine N6-methylation of Active Genes in Fungi.</title>
        <authorList>
            <consortium name="DOE Joint Genome Institute"/>
            <person name="Mondo S.J."/>
            <person name="Dannebaum R.O."/>
            <person name="Kuo R.C."/>
            <person name="Labutti K."/>
            <person name="Haridas S."/>
            <person name="Kuo A."/>
            <person name="Salamov A."/>
            <person name="Ahrendt S.R."/>
            <person name="Lipzen A."/>
            <person name="Sullivan W."/>
            <person name="Andreopoulos W.B."/>
            <person name="Clum A."/>
            <person name="Lindquist E."/>
            <person name="Daum C."/>
            <person name="Ramamoorthy G.K."/>
            <person name="Gryganskyi A."/>
            <person name="Culley D."/>
            <person name="Magnuson J.K."/>
            <person name="James T.Y."/>
            <person name="O'Malley M.A."/>
            <person name="Stajich J.E."/>
            <person name="Spatafora J.W."/>
            <person name="Visel A."/>
            <person name="Grigoriev I.V."/>
        </authorList>
    </citation>
    <scope>NUCLEOTIDE SEQUENCE [LARGE SCALE GENOMIC DNA]</scope>
    <source>
        <strain evidence="6 7">S4</strain>
    </source>
</reference>
<dbReference type="InterPro" id="IPR036736">
    <property type="entry name" value="ACP-like_sf"/>
</dbReference>
<dbReference type="InterPro" id="IPR006162">
    <property type="entry name" value="Ppantetheine_attach_site"/>
</dbReference>
<dbReference type="Proteomes" id="UP000193944">
    <property type="component" value="Unassembled WGS sequence"/>
</dbReference>
<dbReference type="InterPro" id="IPR001242">
    <property type="entry name" value="Condensation_dom"/>
</dbReference>
<organism evidence="6 7">
    <name type="scientific">Anaeromyces robustus</name>
    <dbReference type="NCBI Taxonomy" id="1754192"/>
    <lineage>
        <taxon>Eukaryota</taxon>
        <taxon>Fungi</taxon>
        <taxon>Fungi incertae sedis</taxon>
        <taxon>Chytridiomycota</taxon>
        <taxon>Chytridiomycota incertae sedis</taxon>
        <taxon>Neocallimastigomycetes</taxon>
        <taxon>Neocallimastigales</taxon>
        <taxon>Neocallimastigaceae</taxon>
        <taxon>Anaeromyces</taxon>
    </lineage>
</organism>
<dbReference type="STRING" id="1754192.A0A1Y1WTA4"/>
<sequence>MNSENINSSYQYLKDLFNCEYNELSLPKKDQCYKNIDNDNNNSFKQYSSTIDNKDYEIINDFIKSNNLNSFSFFLTIYCFIMFKYTDQENIYTSFINEKCQDFLDLENFIYPIIVSFYDTTKSLKDIYNNINNYLLNLNNKTFNELKEPLKLLDLNNLFFFKSDDEIQEKSEKSLFKQSNNNKLDLIFNVIHQKNKNSYNIIINYNSNLYEDYIIHNILNNYIHVIKTTNNFNNDKDIKSIDYITEEEKHKVVTEFNTKNFNYESNQLYHVEFSKVAKKIPNHCAIIFEDEKITFEQLDKMSNSLANYLRSRGLKKGDIVPLMIERSYYLHIAILSIMKAGGAFLYIDLDFPKDRIQYLLDEVKCKFFLKYLSDDHKYSKETFLDFNGNNPLPEYNLKTHNFNENQQDLTVINNSHDLCCLFFTSGTTGKPKGVLINHDNIINESKYCLYKIFHDNQFQNVLAFSKFSFVMCFEDNFDHLLHGKTIILSNEKQYNDPEVLGQLIKKYKVGFIVCSPTRIRSYLKNNEFKTSLRNIKAMILGGENGTAELFEYLTTLTDASLYHSYGQTENTANVILNPIKLEEIKNKKNVPIGRPTSKNEAYILDNDLNPVPIGVKGVIYISGHCTSMGYRYREALTNEKFVPCPYNLNNMTTPYSSVKKMYKTGDIGKWTSDGKILFLGRSDFQVKIRGLRIELGEIESNIKELDGIDNVAVVDRKNKENNENYLICFYITKNNNNIQGEDIRNYLNKTIPSYMVPSYYIKMKEFPISPNGKLNRKALPEIDFNTLMNLNNNKSIAPETETEITLCKIYNKIFELNEKNIEIGKNSNFYELGGNSLNVIRISSEVKKLFNINLTIKDILYNPILMDLASLIDSKKSQINNNNNNNSNNNTNNNNNNNDNIINNINVIKKHNQTEFAFTPLNSKITMSIEKDKKISRNVVQYYKILDKNLDINRLNKAFNIMFERQTALKLYRLEKEVNGETKYLNKIREKVDNFEIEQYNFDNFKEFKRHFDISKDVLIRAGMIDNSILMLDMDHRISDYYSFIVFLKELFKIYNGEELEELPIQYSDYSIDMNEKINTKGFFDKQIEYYKDLFDCPIDIIHLPKKPILDEKLAAENDKKLLAEFKTIVMDSNEECYENINKLTKKEGLSKTAFFLTIYGLVMSIYTGQKNIFTQVVTTNRMNINTENLVGLFAGYQPALVKLGNQNENLLQLIKNNTDILNTIFNQYTPCYMIFDELQMKAKPNTLFKFDPYELVNSTINNFVEAIELNDIYKMYNREDLVNNETSSKMTKTTDIFFFVSEKKNNYSISVMYNTDFFEESLIKEIINTYLEILQLNDYINSSINDIIEDHSKTYVNNSTSSELDNSEATKNSELEQSDEEIITKDNTNKKPINKNIKSHKKKSQFKFKNFFKNLFKKITSV</sequence>
<evidence type="ECO:0000259" key="5">
    <source>
        <dbReference type="PROSITE" id="PS50075"/>
    </source>
</evidence>